<feature type="domain" description="DUF3592" evidence="2">
    <location>
        <begin position="60"/>
        <end position="119"/>
    </location>
</feature>
<dbReference type="Pfam" id="PF12158">
    <property type="entry name" value="DUF3592"/>
    <property type="match status" value="1"/>
</dbReference>
<proteinExistence type="predicted"/>
<keyword evidence="4" id="KW-1185">Reference proteome</keyword>
<keyword evidence="1" id="KW-0472">Membrane</keyword>
<protein>
    <submittedName>
        <fullName evidence="3">Uncharacterized protein DUF3592</fullName>
    </submittedName>
</protein>
<reference evidence="3 4" key="1">
    <citation type="submission" date="2019-03" db="EMBL/GenBank/DDBJ databases">
        <title>Genomic Encyclopedia of Type Strains, Phase IV (KMG-IV): sequencing the most valuable type-strain genomes for metagenomic binning, comparative biology and taxonomic classification.</title>
        <authorList>
            <person name="Goeker M."/>
        </authorList>
    </citation>
    <scope>NUCLEOTIDE SEQUENCE [LARGE SCALE GENOMIC DNA]</scope>
    <source>
        <strain evidence="3 4">DSM 9035</strain>
    </source>
</reference>
<comment type="caution">
    <text evidence="3">The sequence shown here is derived from an EMBL/GenBank/DDBJ whole genome shotgun (WGS) entry which is preliminary data.</text>
</comment>
<gene>
    <name evidence="3" type="ORF">EDC64_102205</name>
</gene>
<dbReference type="EMBL" id="SMAI01000002">
    <property type="protein sequence ID" value="TCT06726.1"/>
    <property type="molecule type" value="Genomic_DNA"/>
</dbReference>
<accession>A0A4R3M213</accession>
<dbReference type="RefSeq" id="WP_132030205.1">
    <property type="nucleotide sequence ID" value="NZ_SMAI01000002.1"/>
</dbReference>
<dbReference type="Proteomes" id="UP000294664">
    <property type="component" value="Unassembled WGS sequence"/>
</dbReference>
<sequence>MEIVGRVVAYVLSVGVIGGIIFAAIAFGARAKAGKAAGWVAARGEVTRAARPTAWGTLGGGLRYRYRFGGRAYEGGRVRLIDWPGRLWPDAAAVQARLAGARDVEVKVNPALPEDAALDLTPPPAAFGWAGLGVTLVCLLLLGLRRLL</sequence>
<evidence type="ECO:0000259" key="2">
    <source>
        <dbReference type="Pfam" id="PF12158"/>
    </source>
</evidence>
<organism evidence="3 4">
    <name type="scientific">Aquabacter spiritensis</name>
    <dbReference type="NCBI Taxonomy" id="933073"/>
    <lineage>
        <taxon>Bacteria</taxon>
        <taxon>Pseudomonadati</taxon>
        <taxon>Pseudomonadota</taxon>
        <taxon>Alphaproteobacteria</taxon>
        <taxon>Hyphomicrobiales</taxon>
        <taxon>Xanthobacteraceae</taxon>
        <taxon>Aquabacter</taxon>
    </lineage>
</organism>
<evidence type="ECO:0000256" key="1">
    <source>
        <dbReference type="SAM" id="Phobius"/>
    </source>
</evidence>
<feature type="transmembrane region" description="Helical" evidence="1">
    <location>
        <begin position="7"/>
        <end position="29"/>
    </location>
</feature>
<dbReference type="AlphaFoldDB" id="A0A4R3M213"/>
<evidence type="ECO:0000313" key="4">
    <source>
        <dbReference type="Proteomes" id="UP000294664"/>
    </source>
</evidence>
<keyword evidence="1" id="KW-1133">Transmembrane helix</keyword>
<name>A0A4R3M213_9HYPH</name>
<dbReference type="InterPro" id="IPR021994">
    <property type="entry name" value="DUF3592"/>
</dbReference>
<keyword evidence="1" id="KW-0812">Transmembrane</keyword>
<feature type="transmembrane region" description="Helical" evidence="1">
    <location>
        <begin position="126"/>
        <end position="144"/>
    </location>
</feature>
<evidence type="ECO:0000313" key="3">
    <source>
        <dbReference type="EMBL" id="TCT06726.1"/>
    </source>
</evidence>